<reference evidence="1 2" key="1">
    <citation type="submission" date="2018-02" db="EMBL/GenBank/DDBJ databases">
        <authorList>
            <person name="Cohen D.B."/>
            <person name="Kent A.D."/>
        </authorList>
    </citation>
    <scope>NUCLEOTIDE SEQUENCE [LARGE SCALE GENOMIC DNA]</scope>
    <source>
        <strain evidence="1 2">CCAP 1448/3</strain>
    </source>
</reference>
<accession>A0A2T1C3S4</accession>
<dbReference type="Proteomes" id="UP000238762">
    <property type="component" value="Unassembled WGS sequence"/>
</dbReference>
<evidence type="ECO:0000313" key="2">
    <source>
        <dbReference type="Proteomes" id="UP000238762"/>
    </source>
</evidence>
<reference evidence="1 2" key="2">
    <citation type="submission" date="2018-03" db="EMBL/GenBank/DDBJ databases">
        <title>The ancient ancestry and fast evolution of plastids.</title>
        <authorList>
            <person name="Moore K.R."/>
            <person name="Magnabosco C."/>
            <person name="Momper L."/>
            <person name="Gold D.A."/>
            <person name="Bosak T."/>
            <person name="Fournier G.P."/>
        </authorList>
    </citation>
    <scope>NUCLEOTIDE SEQUENCE [LARGE SCALE GENOMIC DNA]</scope>
    <source>
        <strain evidence="1 2">CCAP 1448/3</strain>
    </source>
</reference>
<sequence>MSPQRQEMVDTLAYMDEVRSLGGRVFYVLSERLFKGNSVESSLYVPVMGKVENWLGVISDRATHPTHRQKLVAKLDAVYGMLAS</sequence>
<gene>
    <name evidence="1" type="ORF">C7B64_11635</name>
</gene>
<protein>
    <submittedName>
        <fullName evidence="1">Uncharacterized protein</fullName>
    </submittedName>
</protein>
<keyword evidence="2" id="KW-1185">Reference proteome</keyword>
<dbReference type="EMBL" id="PVWJ01000049">
    <property type="protein sequence ID" value="PSB02797.1"/>
    <property type="molecule type" value="Genomic_DNA"/>
</dbReference>
<dbReference type="AlphaFoldDB" id="A0A2T1C3S4"/>
<comment type="caution">
    <text evidence="1">The sequence shown here is derived from an EMBL/GenBank/DDBJ whole genome shotgun (WGS) entry which is preliminary data.</text>
</comment>
<organism evidence="1 2">
    <name type="scientific">Merismopedia glauca CCAP 1448/3</name>
    <dbReference type="NCBI Taxonomy" id="1296344"/>
    <lineage>
        <taxon>Bacteria</taxon>
        <taxon>Bacillati</taxon>
        <taxon>Cyanobacteriota</taxon>
        <taxon>Cyanophyceae</taxon>
        <taxon>Synechococcales</taxon>
        <taxon>Merismopediaceae</taxon>
        <taxon>Merismopedia</taxon>
    </lineage>
</organism>
<name>A0A2T1C3S4_9CYAN</name>
<feature type="non-terminal residue" evidence="1">
    <location>
        <position position="84"/>
    </location>
</feature>
<evidence type="ECO:0000313" key="1">
    <source>
        <dbReference type="EMBL" id="PSB02797.1"/>
    </source>
</evidence>
<proteinExistence type="predicted"/>